<dbReference type="GO" id="GO:0008658">
    <property type="term" value="F:penicillin binding"/>
    <property type="evidence" value="ECO:0007669"/>
    <property type="project" value="InterPro"/>
</dbReference>
<dbReference type="InterPro" id="IPR012338">
    <property type="entry name" value="Beta-lactam/transpept-like"/>
</dbReference>
<evidence type="ECO:0000256" key="3">
    <source>
        <dbReference type="SAM" id="Phobius"/>
    </source>
</evidence>
<proteinExistence type="predicted"/>
<comment type="caution">
    <text evidence="6">The sequence shown here is derived from an EMBL/GenBank/DDBJ whole genome shotgun (WGS) entry which is preliminary data.</text>
</comment>
<organism evidence="6">
    <name type="scientific">candidate division WOR-3 bacterium</name>
    <dbReference type="NCBI Taxonomy" id="2052148"/>
    <lineage>
        <taxon>Bacteria</taxon>
        <taxon>Bacteria division WOR-3</taxon>
    </lineage>
</organism>
<feature type="domain" description="Penicillin-binding protein transpeptidase" evidence="4">
    <location>
        <begin position="237"/>
        <end position="527"/>
    </location>
</feature>
<dbReference type="PANTHER" id="PTHR30627">
    <property type="entry name" value="PEPTIDOGLYCAN D,D-TRANSPEPTIDASE"/>
    <property type="match status" value="1"/>
</dbReference>
<evidence type="ECO:0000256" key="1">
    <source>
        <dbReference type="ARBA" id="ARBA00004370"/>
    </source>
</evidence>
<feature type="domain" description="Penicillin-binding protein dimerisation" evidence="5">
    <location>
        <begin position="50"/>
        <end position="189"/>
    </location>
</feature>
<evidence type="ECO:0000259" key="5">
    <source>
        <dbReference type="Pfam" id="PF03717"/>
    </source>
</evidence>
<evidence type="ECO:0000256" key="2">
    <source>
        <dbReference type="ARBA" id="ARBA00023136"/>
    </source>
</evidence>
<dbReference type="InterPro" id="IPR050515">
    <property type="entry name" value="Beta-lactam/transpept"/>
</dbReference>
<dbReference type="AlphaFoldDB" id="A0A7C6AFE0"/>
<dbReference type="GO" id="GO:0071555">
    <property type="term" value="P:cell wall organization"/>
    <property type="evidence" value="ECO:0007669"/>
    <property type="project" value="TreeGrafter"/>
</dbReference>
<dbReference type="Gene3D" id="3.40.710.10">
    <property type="entry name" value="DD-peptidase/beta-lactamase superfamily"/>
    <property type="match status" value="1"/>
</dbReference>
<keyword evidence="3" id="KW-1133">Transmembrane helix</keyword>
<comment type="subcellular location">
    <subcellularLocation>
        <location evidence="1">Membrane</location>
    </subcellularLocation>
</comment>
<keyword evidence="3" id="KW-0812">Transmembrane</keyword>
<dbReference type="Pfam" id="PF03717">
    <property type="entry name" value="PBP_dimer"/>
    <property type="match status" value="1"/>
</dbReference>
<evidence type="ECO:0000259" key="4">
    <source>
        <dbReference type="Pfam" id="PF00905"/>
    </source>
</evidence>
<name>A0A7C6AFE0_UNCW3</name>
<reference evidence="6" key="1">
    <citation type="journal article" date="2020" name="mSystems">
        <title>Genome- and Community-Level Interaction Insights into Carbon Utilization and Element Cycling Functions of Hydrothermarchaeota in Hydrothermal Sediment.</title>
        <authorList>
            <person name="Zhou Z."/>
            <person name="Liu Y."/>
            <person name="Xu W."/>
            <person name="Pan J."/>
            <person name="Luo Z.H."/>
            <person name="Li M."/>
        </authorList>
    </citation>
    <scope>NUCLEOTIDE SEQUENCE [LARGE SCALE GENOMIC DNA]</scope>
    <source>
        <strain evidence="6">SpSt-783</strain>
    </source>
</reference>
<sequence length="541" mass="61309">MRKIKIFNALLFSASFVFFGYIFFIQCIRFKHYQDLSRREHQKKIVFCGTRGNIYDRNGLPLALSEPCFSIFCTPIYSPNKNKLVRRIAEISERPLSEIKALVEKNKFFWIERKVSMKKRDEYLKLDDPSIGFTHDLNRIYNMPEIFGSLIGKCSIDNRGLEGLELLFDNILTGKSGFIVYQKEPNGDIFPYYKYPEKEPIPGQDLYLTIDLQMQTILYTNLSECMKKEDARGAAGLIINPKTGEILALVNICLENKQRNLVVCDEFEPGSTFKLLGLVYALQNGIKESEKFDTYGGKIKIDGHTINDHKNFGTLTLRQAIAHSSNVVMAELSKNFDKENFLFLIKDFGFTQMTGIEFPGEASGRLMKEKKLNNIEFATLLFGQGITCNLLQLAFAYQSVASGGILNKPFIVQKVMNKTRITYQAKPLKVRRVIDEEIARRVTDILCSVVEDGSGIEARIDGMKIAGKTGTAQKVVDGRYSETAIITTFIGYFPAEEPEYLIALLIDEPKKGMWAGNIVAPLFKKVAQSICQATNLQYAIK</sequence>
<dbReference type="InterPro" id="IPR001460">
    <property type="entry name" value="PCN-bd_Tpept"/>
</dbReference>
<accession>A0A7C6AFE0</accession>
<dbReference type="Gene3D" id="3.30.450.330">
    <property type="match status" value="1"/>
</dbReference>
<evidence type="ECO:0000313" key="6">
    <source>
        <dbReference type="EMBL" id="HHS62438.1"/>
    </source>
</evidence>
<dbReference type="InterPro" id="IPR005311">
    <property type="entry name" value="PBP_dimer"/>
</dbReference>
<dbReference type="SUPFAM" id="SSF56601">
    <property type="entry name" value="beta-lactamase/transpeptidase-like"/>
    <property type="match status" value="1"/>
</dbReference>
<dbReference type="EMBL" id="DTHJ01000052">
    <property type="protein sequence ID" value="HHS62438.1"/>
    <property type="molecule type" value="Genomic_DNA"/>
</dbReference>
<dbReference type="InterPro" id="IPR036138">
    <property type="entry name" value="PBP_dimer_sf"/>
</dbReference>
<feature type="transmembrane region" description="Helical" evidence="3">
    <location>
        <begin position="7"/>
        <end position="24"/>
    </location>
</feature>
<dbReference type="SUPFAM" id="SSF56519">
    <property type="entry name" value="Penicillin binding protein dimerisation domain"/>
    <property type="match status" value="1"/>
</dbReference>
<keyword evidence="2 3" id="KW-0472">Membrane</keyword>
<protein>
    <submittedName>
        <fullName evidence="6">Penicillin-binding protein 2</fullName>
    </submittedName>
</protein>
<dbReference type="PANTHER" id="PTHR30627:SF1">
    <property type="entry name" value="PEPTIDOGLYCAN D,D-TRANSPEPTIDASE FTSI"/>
    <property type="match status" value="1"/>
</dbReference>
<dbReference type="Gene3D" id="3.90.1310.10">
    <property type="entry name" value="Penicillin-binding protein 2a (Domain 2)"/>
    <property type="match status" value="1"/>
</dbReference>
<gene>
    <name evidence="6" type="ORF">ENV70_02315</name>
</gene>
<dbReference type="Pfam" id="PF00905">
    <property type="entry name" value="Transpeptidase"/>
    <property type="match status" value="1"/>
</dbReference>
<dbReference type="GO" id="GO:0005886">
    <property type="term" value="C:plasma membrane"/>
    <property type="evidence" value="ECO:0007669"/>
    <property type="project" value="TreeGrafter"/>
</dbReference>